<dbReference type="EMBL" id="BSEN01000012">
    <property type="protein sequence ID" value="GLJ76943.1"/>
    <property type="molecule type" value="Genomic_DNA"/>
</dbReference>
<feature type="compositionally biased region" description="Basic and acidic residues" evidence="1">
    <location>
        <begin position="75"/>
        <end position="84"/>
    </location>
</feature>
<proteinExistence type="predicted"/>
<sequence>MSAFDEQAGDERENLEGTYTETDGEGPVERTVHGQYTETEEFAGPETETEGSYVDSDGVEETLASDEQGEYTETDYSKSDDDPA</sequence>
<reference evidence="2" key="2">
    <citation type="submission" date="2023-01" db="EMBL/GenBank/DDBJ databases">
        <authorList>
            <person name="Sun Q."/>
            <person name="Evtushenko L."/>
        </authorList>
    </citation>
    <scope>NUCLEOTIDE SEQUENCE</scope>
    <source>
        <strain evidence="2">VKM Ac-1401</strain>
    </source>
</reference>
<dbReference type="RefSeq" id="WP_271177597.1">
    <property type="nucleotide sequence ID" value="NZ_BAAAJO010000002.1"/>
</dbReference>
<gene>
    <name evidence="2" type="ORF">GCM10017584_25170</name>
</gene>
<evidence type="ECO:0000313" key="2">
    <source>
        <dbReference type="EMBL" id="GLJ76943.1"/>
    </source>
</evidence>
<feature type="compositionally biased region" description="Acidic residues" evidence="1">
    <location>
        <begin position="38"/>
        <end position="49"/>
    </location>
</feature>
<evidence type="ECO:0000313" key="3">
    <source>
        <dbReference type="Proteomes" id="UP001142372"/>
    </source>
</evidence>
<reference evidence="2" key="1">
    <citation type="journal article" date="2014" name="Int. J. Syst. Evol. Microbiol.">
        <title>Complete genome sequence of Corynebacterium casei LMG S-19264T (=DSM 44701T), isolated from a smear-ripened cheese.</title>
        <authorList>
            <consortium name="US DOE Joint Genome Institute (JGI-PGF)"/>
            <person name="Walter F."/>
            <person name="Albersmeier A."/>
            <person name="Kalinowski J."/>
            <person name="Ruckert C."/>
        </authorList>
    </citation>
    <scope>NUCLEOTIDE SEQUENCE</scope>
    <source>
        <strain evidence="2">VKM Ac-1401</strain>
    </source>
</reference>
<comment type="caution">
    <text evidence="2">The sequence shown here is derived from an EMBL/GenBank/DDBJ whole genome shotgun (WGS) entry which is preliminary data.</text>
</comment>
<protein>
    <submittedName>
        <fullName evidence="2">Uncharacterized protein</fullName>
    </submittedName>
</protein>
<accession>A0A9W6HBW8</accession>
<dbReference type="Proteomes" id="UP001142372">
    <property type="component" value="Unassembled WGS sequence"/>
</dbReference>
<organism evidence="2 3">
    <name type="scientific">Leifsonia poae</name>
    <dbReference type="NCBI Taxonomy" id="110933"/>
    <lineage>
        <taxon>Bacteria</taxon>
        <taxon>Bacillati</taxon>
        <taxon>Actinomycetota</taxon>
        <taxon>Actinomycetes</taxon>
        <taxon>Micrococcales</taxon>
        <taxon>Microbacteriaceae</taxon>
        <taxon>Leifsonia</taxon>
    </lineage>
</organism>
<name>A0A9W6HBW8_9MICO</name>
<evidence type="ECO:0000256" key="1">
    <source>
        <dbReference type="SAM" id="MobiDB-lite"/>
    </source>
</evidence>
<feature type="compositionally biased region" description="Acidic residues" evidence="1">
    <location>
        <begin position="57"/>
        <end position="73"/>
    </location>
</feature>
<feature type="region of interest" description="Disordered" evidence="1">
    <location>
        <begin position="1"/>
        <end position="84"/>
    </location>
</feature>
<dbReference type="AlphaFoldDB" id="A0A9W6HBW8"/>
<keyword evidence="3" id="KW-1185">Reference proteome</keyword>